<protein>
    <submittedName>
        <fullName evidence="1">Uncharacterized protein</fullName>
    </submittedName>
</protein>
<evidence type="ECO:0000313" key="1">
    <source>
        <dbReference type="EMBL" id="KAK2709973.1"/>
    </source>
</evidence>
<dbReference type="EMBL" id="JAVRJZ010000017">
    <property type="protein sequence ID" value="KAK2709973.1"/>
    <property type="molecule type" value="Genomic_DNA"/>
</dbReference>
<keyword evidence="2" id="KW-1185">Reference proteome</keyword>
<dbReference type="Proteomes" id="UP001187531">
    <property type="component" value="Unassembled WGS sequence"/>
</dbReference>
<reference evidence="1" key="1">
    <citation type="submission" date="2023-07" db="EMBL/GenBank/DDBJ databases">
        <title>Chromosome-level genome assembly of Artemia franciscana.</title>
        <authorList>
            <person name="Jo E."/>
        </authorList>
    </citation>
    <scope>NUCLEOTIDE SEQUENCE</scope>
    <source>
        <tissue evidence="1">Whole body</tissue>
    </source>
</reference>
<comment type="caution">
    <text evidence="1">The sequence shown here is derived from an EMBL/GenBank/DDBJ whole genome shotgun (WGS) entry which is preliminary data.</text>
</comment>
<sequence length="86" mass="8651">MKVALIGNLKDGMPLRSPGTLGCPGCWVRCEGDREGDSAVALSASGVANLSAGVVVAQGGVGKFVGLDGMLCGCSIPIWAQGDTWD</sequence>
<accession>A0AA88HEQ4</accession>
<gene>
    <name evidence="1" type="ORF">QYM36_013597</name>
</gene>
<organism evidence="1 2">
    <name type="scientific">Artemia franciscana</name>
    <name type="common">Brine shrimp</name>
    <name type="synonym">Artemia sanfranciscana</name>
    <dbReference type="NCBI Taxonomy" id="6661"/>
    <lineage>
        <taxon>Eukaryota</taxon>
        <taxon>Metazoa</taxon>
        <taxon>Ecdysozoa</taxon>
        <taxon>Arthropoda</taxon>
        <taxon>Crustacea</taxon>
        <taxon>Branchiopoda</taxon>
        <taxon>Anostraca</taxon>
        <taxon>Artemiidae</taxon>
        <taxon>Artemia</taxon>
    </lineage>
</organism>
<dbReference type="AlphaFoldDB" id="A0AA88HEQ4"/>
<proteinExistence type="predicted"/>
<evidence type="ECO:0000313" key="2">
    <source>
        <dbReference type="Proteomes" id="UP001187531"/>
    </source>
</evidence>
<name>A0AA88HEQ4_ARTSF</name>